<dbReference type="AlphaFoldDB" id="A0A8J5YBW3"/>
<keyword evidence="1" id="KW-1133">Transmembrane helix</keyword>
<keyword evidence="1" id="KW-0812">Transmembrane</keyword>
<name>A0A8J5YBW3_9ROSI</name>
<dbReference type="EMBL" id="JAHUZN010000008">
    <property type="protein sequence ID" value="KAG8487151.1"/>
    <property type="molecule type" value="Genomic_DNA"/>
</dbReference>
<reference evidence="2 3" key="1">
    <citation type="journal article" date="2021" name="bioRxiv">
        <title>The Gossypium anomalum genome as a resource for cotton improvement and evolutionary analysis of hybrid incompatibility.</title>
        <authorList>
            <person name="Grover C.E."/>
            <person name="Yuan D."/>
            <person name="Arick M.A."/>
            <person name="Miller E.R."/>
            <person name="Hu G."/>
            <person name="Peterson D.G."/>
            <person name="Wendel J.F."/>
            <person name="Udall J.A."/>
        </authorList>
    </citation>
    <scope>NUCLEOTIDE SEQUENCE [LARGE SCALE GENOMIC DNA]</scope>
    <source>
        <strain evidence="2">JFW-Udall</strain>
        <tissue evidence="2">Leaf</tissue>
    </source>
</reference>
<dbReference type="InterPro" id="IPR003832">
    <property type="entry name" value="DUF212"/>
</dbReference>
<dbReference type="Pfam" id="PF02681">
    <property type="entry name" value="DUF212"/>
    <property type="match status" value="2"/>
</dbReference>
<dbReference type="OrthoDB" id="1909848at2759"/>
<sequence length="344" mass="37586">MVLHCGTSIPVTKPLLTFTHRRKPKPKHQFSRKPSKFSCLVANIGVDDIVQLAHNKVLVAAAASAAIGQLSKPFTSVLLYGKDFDFKSAFQAGGFPSTHSSVMPLLPFFLFGNTSFLQSLCFHNHFKILPSSLSYLIYGQSVVAAATSLALERGFSDSIFGVTLVYAGLIMYDAQVAKILDIVSSMGMHLWLVTFALVQLYYCSNARSLPLGVRREVGNHARALNTMLPKVEVNSVVYEDRDNLIDSREKSSERLSPILSKKSSSSTSKNANVPVLIASEKETRQTKEAAASFEFAANDYEGLEGDANYHQVRLKESIGHTEVEVIAGALLGFVVSLAVYSIIM</sequence>
<evidence type="ECO:0000313" key="2">
    <source>
        <dbReference type="EMBL" id="KAG8487151.1"/>
    </source>
</evidence>
<proteinExistence type="predicted"/>
<keyword evidence="3" id="KW-1185">Reference proteome</keyword>
<keyword evidence="1" id="KW-0472">Membrane</keyword>
<protein>
    <recommendedName>
        <fullName evidence="4">Acid phosphatase/vanadium-dependent haloperoxidase-related protein</fullName>
    </recommendedName>
</protein>
<dbReference type="PANTHER" id="PTHR31446">
    <property type="entry name" value="ACID PHOSPHATASE/VANADIUM-DEPENDENT HALOPEROXIDASE-RELATED PROTEIN"/>
    <property type="match status" value="1"/>
</dbReference>
<evidence type="ECO:0000313" key="3">
    <source>
        <dbReference type="Proteomes" id="UP000701853"/>
    </source>
</evidence>
<organism evidence="2 3">
    <name type="scientific">Gossypium anomalum</name>
    <dbReference type="NCBI Taxonomy" id="47600"/>
    <lineage>
        <taxon>Eukaryota</taxon>
        <taxon>Viridiplantae</taxon>
        <taxon>Streptophyta</taxon>
        <taxon>Embryophyta</taxon>
        <taxon>Tracheophyta</taxon>
        <taxon>Spermatophyta</taxon>
        <taxon>Magnoliopsida</taxon>
        <taxon>eudicotyledons</taxon>
        <taxon>Gunneridae</taxon>
        <taxon>Pentapetalae</taxon>
        <taxon>rosids</taxon>
        <taxon>malvids</taxon>
        <taxon>Malvales</taxon>
        <taxon>Malvaceae</taxon>
        <taxon>Malvoideae</taxon>
        <taxon>Gossypium</taxon>
    </lineage>
</organism>
<evidence type="ECO:0000256" key="1">
    <source>
        <dbReference type="SAM" id="Phobius"/>
    </source>
</evidence>
<feature type="transmembrane region" description="Helical" evidence="1">
    <location>
        <begin position="323"/>
        <end position="343"/>
    </location>
</feature>
<gene>
    <name evidence="2" type="ORF">CXB51_020774</name>
</gene>
<accession>A0A8J5YBW3</accession>
<comment type="caution">
    <text evidence="2">The sequence shown here is derived from an EMBL/GenBank/DDBJ whole genome shotgun (WGS) entry which is preliminary data.</text>
</comment>
<dbReference type="PANTHER" id="PTHR31446:SF2">
    <property type="entry name" value="ACID PHOSPHATASE_VANADIUM-DEPENDENT HALOPEROXIDASE-RELATED PROTEIN"/>
    <property type="match status" value="1"/>
</dbReference>
<evidence type="ECO:0008006" key="4">
    <source>
        <dbReference type="Google" id="ProtNLM"/>
    </source>
</evidence>
<dbReference type="Proteomes" id="UP000701853">
    <property type="component" value="Chromosome 8"/>
</dbReference>